<feature type="region of interest" description="Disordered" evidence="2">
    <location>
        <begin position="294"/>
        <end position="323"/>
    </location>
</feature>
<evidence type="ECO:0000256" key="1">
    <source>
        <dbReference type="SAM" id="Coils"/>
    </source>
</evidence>
<accession>A0ABT5WVE0</accession>
<evidence type="ECO:0000313" key="3">
    <source>
        <dbReference type="EMBL" id="MDE8653848.1"/>
    </source>
</evidence>
<name>A0ABT5WVE0_9SPHN</name>
<gene>
    <name evidence="3" type="ORF">PYV00_19335</name>
</gene>
<protein>
    <submittedName>
        <fullName evidence="3">Uncharacterized protein</fullName>
    </submittedName>
</protein>
<keyword evidence="4" id="KW-1185">Reference proteome</keyword>
<evidence type="ECO:0000256" key="2">
    <source>
        <dbReference type="SAM" id="MobiDB-lite"/>
    </source>
</evidence>
<evidence type="ECO:0000313" key="4">
    <source>
        <dbReference type="Proteomes" id="UP001216253"/>
    </source>
</evidence>
<proteinExistence type="predicted"/>
<organism evidence="3 4">
    <name type="scientific">Novosphingobium album</name>
    <name type="common">ex Liu et al. 2023</name>
    <dbReference type="NCBI Taxonomy" id="3031130"/>
    <lineage>
        <taxon>Bacteria</taxon>
        <taxon>Pseudomonadati</taxon>
        <taxon>Pseudomonadota</taxon>
        <taxon>Alphaproteobacteria</taxon>
        <taxon>Sphingomonadales</taxon>
        <taxon>Sphingomonadaceae</taxon>
        <taxon>Novosphingobium</taxon>
    </lineage>
</organism>
<dbReference type="EMBL" id="JARESE010000065">
    <property type="protein sequence ID" value="MDE8653848.1"/>
    <property type="molecule type" value="Genomic_DNA"/>
</dbReference>
<dbReference type="Proteomes" id="UP001216253">
    <property type="component" value="Unassembled WGS sequence"/>
</dbReference>
<reference evidence="3 4" key="1">
    <citation type="submission" date="2023-03" db="EMBL/GenBank/DDBJ databases">
        <title>NovoSphingobium album sp. nov. isolated from polycyclic aromatic hydrocarbons- and heavy-metal polluted soil.</title>
        <authorList>
            <person name="Liu Z."/>
            <person name="Wang K."/>
        </authorList>
    </citation>
    <scope>NUCLEOTIDE SEQUENCE [LARGE SCALE GENOMIC DNA]</scope>
    <source>
        <strain evidence="3 4">H3SJ31-1</strain>
    </source>
</reference>
<sequence length="323" mass="35278">MAWDAKDIAALKARIPEDHRPPQEAAGLLGERFSSVDSRSESTALQGSALERFNLGMAFAQSANLDAASPSFLLSGSAAAARDAHVQAIAHREAEKDRSHIIQQIIEQIEARNRELADNLKRLAELDDQEAALEKHLARLREGEAPELDAQGSLRDKKAEAAIREYEQRYGVTVDRADAAQIAVILQGIRDEQLCIRRKNSDLIAENEADRQLAVYMGADPKSIPATVTVLEQSAEGQRSVDKATAEMTNDADRMLVADTITAKDSHSRAYARRAVRGDDAVFTGKEIAASDPSDIAKLKLPTLSDAKEERSREQSFAADVPK</sequence>
<comment type="caution">
    <text evidence="3">The sequence shown here is derived from an EMBL/GenBank/DDBJ whole genome shotgun (WGS) entry which is preliminary data.</text>
</comment>
<feature type="coiled-coil region" evidence="1">
    <location>
        <begin position="106"/>
        <end position="143"/>
    </location>
</feature>
<dbReference type="RefSeq" id="WP_275229967.1">
    <property type="nucleotide sequence ID" value="NZ_JARESE010000065.1"/>
</dbReference>
<keyword evidence="1" id="KW-0175">Coiled coil</keyword>